<organism evidence="1">
    <name type="scientific">freshwater metagenome</name>
    <dbReference type="NCBI Taxonomy" id="449393"/>
    <lineage>
        <taxon>unclassified sequences</taxon>
        <taxon>metagenomes</taxon>
        <taxon>ecological metagenomes</taxon>
    </lineage>
</organism>
<evidence type="ECO:0000313" key="1">
    <source>
        <dbReference type="EMBL" id="CAB4646434.1"/>
    </source>
</evidence>
<accession>A0A6J6KDY2</accession>
<gene>
    <name evidence="1" type="ORF">UFOPK2171_00415</name>
</gene>
<reference evidence="1" key="1">
    <citation type="submission" date="2020-05" db="EMBL/GenBank/DDBJ databases">
        <authorList>
            <person name="Chiriac C."/>
            <person name="Salcher M."/>
            <person name="Ghai R."/>
            <person name="Kavagutti S V."/>
        </authorList>
    </citation>
    <scope>NUCLEOTIDE SEQUENCE</scope>
</reference>
<name>A0A6J6KDY2_9ZZZZ</name>
<proteinExistence type="predicted"/>
<protein>
    <submittedName>
        <fullName evidence="1">Unannotated protein</fullName>
    </submittedName>
</protein>
<dbReference type="InterPro" id="IPR021458">
    <property type="entry name" value="Rv0495c"/>
</dbReference>
<dbReference type="AlphaFoldDB" id="A0A6J6KDY2"/>
<dbReference type="EMBL" id="CAEZWD010000033">
    <property type="protein sequence ID" value="CAB4646434.1"/>
    <property type="molecule type" value="Genomic_DNA"/>
</dbReference>
<sequence>MVEKNQDFPRAWVEFVDPEDDTNLYRCDLTWLTSRWTCIWGNGCKGIDKENPDVGCCNLGAHIADKEDLKNTKKHAAMLTPDIWQNYAEGHENGMFEKDDDGAKKTRAFNGACIFHNRNDFEGGDGCSLHILAGQMGVNPLVTKPQVCWELPIRRTFEEVKRPDDVDIIVIGIEEYNRRGWGPGGEDLDWYCTTATEAHVGARAVYQSYEPELTALMGKKAYKILAEHCAAREEMIAAARASDNTRAIKYLAIHPATPKS</sequence>
<dbReference type="Pfam" id="PF11307">
    <property type="entry name" value="DUF3109"/>
    <property type="match status" value="1"/>
</dbReference>